<dbReference type="EMBL" id="GAKP01008849">
    <property type="protein sequence ID" value="JAC50103.1"/>
    <property type="molecule type" value="Transcribed_RNA"/>
</dbReference>
<sequence>MYHKAKCRARLVTKHTFTGDVIHVTSAKHTHKPMYTAAELELMQKQNLLTHQPKREHEITDNAQQLEPTRPIGSFQCLPQLQHIQQFQPMQLGALYLPPITNVSLLPPQFDKMLPR</sequence>
<organism evidence="1">
    <name type="scientific">Bactrocera dorsalis</name>
    <name type="common">Oriental fruit fly</name>
    <name type="synonym">Dacus dorsalis</name>
    <dbReference type="NCBI Taxonomy" id="27457"/>
    <lineage>
        <taxon>Eukaryota</taxon>
        <taxon>Metazoa</taxon>
        <taxon>Ecdysozoa</taxon>
        <taxon>Arthropoda</taxon>
        <taxon>Hexapoda</taxon>
        <taxon>Insecta</taxon>
        <taxon>Pterygota</taxon>
        <taxon>Neoptera</taxon>
        <taxon>Endopterygota</taxon>
        <taxon>Diptera</taxon>
        <taxon>Brachycera</taxon>
        <taxon>Muscomorpha</taxon>
        <taxon>Tephritoidea</taxon>
        <taxon>Tephritidae</taxon>
        <taxon>Bactrocera</taxon>
        <taxon>Bactrocera</taxon>
    </lineage>
</organism>
<proteinExistence type="predicted"/>
<dbReference type="AlphaFoldDB" id="A0A034W8K6"/>
<evidence type="ECO:0000313" key="1">
    <source>
        <dbReference type="EMBL" id="JAC50103.1"/>
    </source>
</evidence>
<accession>A0A034W8K6</accession>
<evidence type="ECO:0008006" key="2">
    <source>
        <dbReference type="Google" id="ProtNLM"/>
    </source>
</evidence>
<name>A0A034W8K6_BACDO</name>
<protein>
    <recommendedName>
        <fullName evidence="2">FLYWCH-type domain-containing protein</fullName>
    </recommendedName>
</protein>
<dbReference type="EMBL" id="GAKP01008854">
    <property type="protein sequence ID" value="JAC50098.1"/>
    <property type="molecule type" value="Transcribed_RNA"/>
</dbReference>
<reference evidence="1" key="1">
    <citation type="journal article" date="2014" name="BMC Genomics">
        <title>Characterizing the developmental transcriptome of the oriental fruit fly, Bactrocera dorsalis (Diptera: Tephritidae) through comparative genomic analysis with Drosophila melanogaster utilizing modENCODE datasets.</title>
        <authorList>
            <person name="Geib S.M."/>
            <person name="Calla B."/>
            <person name="Hall B."/>
            <person name="Hou S."/>
            <person name="Manoukis N.C."/>
        </authorList>
    </citation>
    <scope>NUCLEOTIDE SEQUENCE</scope>
    <source>
        <strain evidence="1">Punador</strain>
    </source>
</reference>
<dbReference type="EMBL" id="GAKP01008851">
    <property type="protein sequence ID" value="JAC50101.1"/>
    <property type="molecule type" value="Transcribed_RNA"/>
</dbReference>